<dbReference type="PANTHER" id="PTHR10151">
    <property type="entry name" value="ECTONUCLEOTIDE PYROPHOSPHATASE/PHOSPHODIESTERASE"/>
    <property type="match status" value="1"/>
</dbReference>
<dbReference type="Proteomes" id="UP000255295">
    <property type="component" value="Unassembled WGS sequence"/>
</dbReference>
<dbReference type="AlphaFoldDB" id="A0A2S0K3B2"/>
<evidence type="ECO:0000313" key="3">
    <source>
        <dbReference type="Proteomes" id="UP000238825"/>
    </source>
</evidence>
<dbReference type="RefSeq" id="WP_024361578.1">
    <property type="nucleotide sequence ID" value="NZ_BJNS01000011.1"/>
</dbReference>
<reference evidence="2 4" key="2">
    <citation type="submission" date="2018-06" db="EMBL/GenBank/DDBJ databases">
        <authorList>
            <consortium name="Pathogen Informatics"/>
            <person name="Doyle S."/>
        </authorList>
    </citation>
    <scope>NUCLEOTIDE SEQUENCE [LARGE SCALE GENOMIC DNA]</scope>
    <source>
        <strain evidence="2 4">NCTC10338</strain>
    </source>
</reference>
<dbReference type="SUPFAM" id="SSF53649">
    <property type="entry name" value="Alkaline phosphatase-like"/>
    <property type="match status" value="1"/>
</dbReference>
<evidence type="ECO:0000313" key="4">
    <source>
        <dbReference type="Proteomes" id="UP000255295"/>
    </source>
</evidence>
<dbReference type="EMBL" id="CP019980">
    <property type="protein sequence ID" value="AVK97875.1"/>
    <property type="molecule type" value="Genomic_DNA"/>
</dbReference>
<dbReference type="Pfam" id="PF01663">
    <property type="entry name" value="Phosphodiest"/>
    <property type="match status" value="1"/>
</dbReference>
<sequence length="384" mass="43739">MNILISLDGVSHEIFARYSQDFINNGFSYCKKLITTFPSVTFNAHATAITGNHHPKHFVVDNIVTHSKTMERIELYGDHDIICNETLHKQTLFYSLAKNALKSCCIHWPLTTGNPYIHDLVTESSSKKKLQGNASVENIDNTSLREILQAIESEAYDFIAARFVGYDALSHLHGKDSKEAVDCLGRLIEHIAQIDQLLRKLQQPYNLIIFSDHGQSDVQSFFYPNEVLAQSRWRQSLYNKEIRFVGDGSGALLFYSLLEHQHNKEIMEFFSKFPQVNHFHQLASHSSSDYQPVGILDMNNTVCGEDIVPPEQPKYKNLKSLHGYHQSNVDEMNGFMVCIGHQIEDSKIIEQTHIENIAPTLARLFEISHQCDGKNINELIRGHA</sequence>
<reference evidence="1 3" key="1">
    <citation type="submission" date="2017-03" db="EMBL/GenBank/DDBJ databases">
        <title>The whole genome sequencing and assembly of Lysinibacillus sphaericus DSM 28T strain.</title>
        <authorList>
            <person name="Lee Y.-J."/>
            <person name="Yi H."/>
            <person name="Bahn Y.-S."/>
            <person name="Kim J.F."/>
            <person name="Lee D.-W."/>
        </authorList>
    </citation>
    <scope>NUCLEOTIDE SEQUENCE [LARGE SCALE GENOMIC DNA]</scope>
    <source>
        <strain evidence="1 3">DSM 28</strain>
    </source>
</reference>
<dbReference type="Proteomes" id="UP000238825">
    <property type="component" value="Chromosome"/>
</dbReference>
<dbReference type="Gene3D" id="3.40.720.10">
    <property type="entry name" value="Alkaline Phosphatase, subunit A"/>
    <property type="match status" value="1"/>
</dbReference>
<name>A0A2S0K3B2_LYSSH</name>
<dbReference type="EMBL" id="UFSZ01000001">
    <property type="protein sequence ID" value="SUV16192.1"/>
    <property type="molecule type" value="Genomic_DNA"/>
</dbReference>
<gene>
    <name evidence="1" type="ORF">LS41612_17100</name>
    <name evidence="2" type="ORF">NCTC10338_01268</name>
</gene>
<accession>A0A2S0K3B2</accession>
<dbReference type="GO" id="GO:0016787">
    <property type="term" value="F:hydrolase activity"/>
    <property type="evidence" value="ECO:0007669"/>
    <property type="project" value="UniProtKB-ARBA"/>
</dbReference>
<dbReference type="PANTHER" id="PTHR10151:SF120">
    <property type="entry name" value="BIS(5'-ADENOSYL)-TRIPHOSPHATASE"/>
    <property type="match status" value="1"/>
</dbReference>
<proteinExistence type="predicted"/>
<protein>
    <submittedName>
        <fullName evidence="1">AP protein</fullName>
    </submittedName>
    <submittedName>
        <fullName evidence="2">Type I phosphodiesterase/nucleotide pyrophosphatase</fullName>
    </submittedName>
</protein>
<dbReference type="GeneID" id="48277920"/>
<dbReference type="InterPro" id="IPR002591">
    <property type="entry name" value="Phosphodiest/P_Trfase"/>
</dbReference>
<evidence type="ECO:0000313" key="1">
    <source>
        <dbReference type="EMBL" id="AVK97875.1"/>
    </source>
</evidence>
<organism evidence="1 3">
    <name type="scientific">Lysinibacillus sphaericus</name>
    <name type="common">Bacillus sphaericus</name>
    <dbReference type="NCBI Taxonomy" id="1421"/>
    <lineage>
        <taxon>Bacteria</taxon>
        <taxon>Bacillati</taxon>
        <taxon>Bacillota</taxon>
        <taxon>Bacilli</taxon>
        <taxon>Bacillales</taxon>
        <taxon>Bacillaceae</taxon>
        <taxon>Lysinibacillus</taxon>
    </lineage>
</organism>
<evidence type="ECO:0000313" key="2">
    <source>
        <dbReference type="EMBL" id="SUV16192.1"/>
    </source>
</evidence>
<dbReference type="InterPro" id="IPR017850">
    <property type="entry name" value="Alkaline_phosphatase_core_sf"/>
</dbReference>